<reference evidence="1" key="1">
    <citation type="submission" date="2022-07" db="EMBL/GenBank/DDBJ databases">
        <title>Phylogenomic reconstructions and comparative analyses of Kickxellomycotina fungi.</title>
        <authorList>
            <person name="Reynolds N.K."/>
            <person name="Stajich J.E."/>
            <person name="Barry K."/>
            <person name="Grigoriev I.V."/>
            <person name="Crous P."/>
            <person name="Smith M.E."/>
        </authorList>
    </citation>
    <scope>NUCLEOTIDE SEQUENCE</scope>
    <source>
        <strain evidence="1">Benny 63K</strain>
    </source>
</reference>
<protein>
    <submittedName>
        <fullName evidence="1">Uncharacterized protein</fullName>
    </submittedName>
</protein>
<accession>A0ACC1ISH8</accession>
<dbReference type="Proteomes" id="UP001150581">
    <property type="component" value="Unassembled WGS sequence"/>
</dbReference>
<proteinExistence type="predicted"/>
<name>A0ACC1ISH8_9FUNG</name>
<gene>
    <name evidence="1" type="ORF">LPJ66_001702</name>
</gene>
<comment type="caution">
    <text evidence="1">The sequence shown here is derived from an EMBL/GenBank/DDBJ whole genome shotgun (WGS) entry which is preliminary data.</text>
</comment>
<evidence type="ECO:0000313" key="1">
    <source>
        <dbReference type="EMBL" id="KAJ1900089.1"/>
    </source>
</evidence>
<dbReference type="EMBL" id="JANBPG010000103">
    <property type="protein sequence ID" value="KAJ1900089.1"/>
    <property type="molecule type" value="Genomic_DNA"/>
</dbReference>
<evidence type="ECO:0000313" key="2">
    <source>
        <dbReference type="Proteomes" id="UP001150581"/>
    </source>
</evidence>
<keyword evidence="2" id="KW-1185">Reference proteome</keyword>
<sequence>MDNSTDSSSNSNAASTNADSARVLSIQSHVVSGYVGNRAATFPLQLLGHEVDVINTVQFSNHTGYNQFRGQRFPADHILDLFAGLQANQLDTGYTHLLAGYMGNSENVRAVETIARQLLQTNPGLRFVLDPVMGDEGALYVPRELVALYRDVLCPLASMVTPNQFEAELLTGITIETLDDARSACNRLHELGVPNVVITSSELKSSKGTLHLVGSELNATSGEKHQFAITFPRLDGYFTGTGDFFAALTMARHASLVASYDGRLGALARACELATATQAGIMEATQRHQQATGIAVSDGLVRGTRPSGMVRGFELRIIPSQRLITRPTKSFTAEII</sequence>
<organism evidence="1 2">
    <name type="scientific">Kickxella alabastrina</name>
    <dbReference type="NCBI Taxonomy" id="61397"/>
    <lineage>
        <taxon>Eukaryota</taxon>
        <taxon>Fungi</taxon>
        <taxon>Fungi incertae sedis</taxon>
        <taxon>Zoopagomycota</taxon>
        <taxon>Kickxellomycotina</taxon>
        <taxon>Kickxellomycetes</taxon>
        <taxon>Kickxellales</taxon>
        <taxon>Kickxellaceae</taxon>
        <taxon>Kickxella</taxon>
    </lineage>
</organism>